<comment type="similarity">
    <text evidence="7">Belongs to the binding-protein-dependent transport system permease family.</text>
</comment>
<evidence type="ECO:0000313" key="11">
    <source>
        <dbReference type="Proteomes" id="UP001529338"/>
    </source>
</evidence>
<dbReference type="EMBL" id="JAUCGQ010000001">
    <property type="protein sequence ID" value="MDM7855655.1"/>
    <property type="molecule type" value="Genomic_DNA"/>
</dbReference>
<evidence type="ECO:0000256" key="7">
    <source>
        <dbReference type="RuleBase" id="RU363032"/>
    </source>
</evidence>
<dbReference type="Pfam" id="PF00528">
    <property type="entry name" value="BPD_transp_1"/>
    <property type="match status" value="1"/>
</dbReference>
<keyword evidence="2 7" id="KW-0813">Transport</keyword>
<organism evidence="10 11">
    <name type="scientific">Cellulomonas alba</name>
    <dbReference type="NCBI Taxonomy" id="3053467"/>
    <lineage>
        <taxon>Bacteria</taxon>
        <taxon>Bacillati</taxon>
        <taxon>Actinomycetota</taxon>
        <taxon>Actinomycetes</taxon>
        <taxon>Micrococcales</taxon>
        <taxon>Cellulomonadaceae</taxon>
        <taxon>Cellulomonas</taxon>
    </lineage>
</organism>
<feature type="transmembrane region" description="Helical" evidence="7">
    <location>
        <begin position="315"/>
        <end position="335"/>
    </location>
</feature>
<dbReference type="InterPro" id="IPR035906">
    <property type="entry name" value="MetI-like_sf"/>
</dbReference>
<accession>A0ABT7SHJ5</accession>
<dbReference type="PROSITE" id="PS50928">
    <property type="entry name" value="ABC_TM1"/>
    <property type="match status" value="1"/>
</dbReference>
<sequence>MSTDDGLRSESVSEETPLPVESERIEAQMHRLISADTDVLGVETASADIPVAARSSARTVMMRFFRHKAAMGGLIVLAFIVILVFSSVGIGPIPGWWHQDYRVPQPLYNGGHPTLQLWPFSLGKHPFGQDDIGRDYFALVMTGAQQSIIIAFLVGFVGSAIGTIIGAVAGYFRGWTESVLMRLTDVVITIPLVAIAAVVAKIAQDWGGVWALGLFIGLVTWTGLARIVRGEFLSLREKEFVDAARSIGVPSGRIIFRHILPNTVGVIIVSATLAMSAAILLESALSFLGFGVQPPNTSLGQLIESYRAAMGPRPWLFWWPGLFIVAIALAINFIGDGLRDAFDPRQNRQKA</sequence>
<evidence type="ECO:0000256" key="5">
    <source>
        <dbReference type="ARBA" id="ARBA00022989"/>
    </source>
</evidence>
<comment type="subcellular location">
    <subcellularLocation>
        <location evidence="1 7">Cell membrane</location>
        <topology evidence="1 7">Multi-pass membrane protein</topology>
    </subcellularLocation>
</comment>
<feature type="transmembrane region" description="Helical" evidence="7">
    <location>
        <begin position="183"/>
        <end position="203"/>
    </location>
</feature>
<gene>
    <name evidence="10" type="ORF">QRT04_12015</name>
</gene>
<reference evidence="10 11" key="1">
    <citation type="submission" date="2023-06" db="EMBL/GenBank/DDBJ databases">
        <title>Cellulomonas sp. MW4 Whole genome sequence.</title>
        <authorList>
            <person name="Park S."/>
        </authorList>
    </citation>
    <scope>NUCLEOTIDE SEQUENCE [LARGE SCALE GENOMIC DNA]</scope>
    <source>
        <strain evidence="10 11">MW4</strain>
    </source>
</reference>
<evidence type="ECO:0000313" key="10">
    <source>
        <dbReference type="EMBL" id="MDM7855655.1"/>
    </source>
</evidence>
<comment type="caution">
    <text evidence="10">The sequence shown here is derived from an EMBL/GenBank/DDBJ whole genome shotgun (WGS) entry which is preliminary data.</text>
</comment>
<evidence type="ECO:0000256" key="1">
    <source>
        <dbReference type="ARBA" id="ARBA00004651"/>
    </source>
</evidence>
<dbReference type="Proteomes" id="UP001529338">
    <property type="component" value="Unassembled WGS sequence"/>
</dbReference>
<evidence type="ECO:0000256" key="2">
    <source>
        <dbReference type="ARBA" id="ARBA00022448"/>
    </source>
</evidence>
<keyword evidence="4 7" id="KW-0812">Transmembrane</keyword>
<feature type="region of interest" description="Disordered" evidence="8">
    <location>
        <begin position="1"/>
        <end position="20"/>
    </location>
</feature>
<name>A0ABT7SHJ5_9CELL</name>
<keyword evidence="3" id="KW-1003">Cell membrane</keyword>
<dbReference type="PANTHER" id="PTHR43386">
    <property type="entry name" value="OLIGOPEPTIDE TRANSPORT SYSTEM PERMEASE PROTEIN APPC"/>
    <property type="match status" value="1"/>
</dbReference>
<feature type="transmembrane region" description="Helical" evidence="7">
    <location>
        <begin position="71"/>
        <end position="97"/>
    </location>
</feature>
<evidence type="ECO:0000259" key="9">
    <source>
        <dbReference type="PROSITE" id="PS50928"/>
    </source>
</evidence>
<feature type="transmembrane region" description="Helical" evidence="7">
    <location>
        <begin position="209"/>
        <end position="228"/>
    </location>
</feature>
<dbReference type="SUPFAM" id="SSF161098">
    <property type="entry name" value="MetI-like"/>
    <property type="match status" value="1"/>
</dbReference>
<dbReference type="PANTHER" id="PTHR43386:SF1">
    <property type="entry name" value="D,D-DIPEPTIDE TRANSPORT SYSTEM PERMEASE PROTEIN DDPC-RELATED"/>
    <property type="match status" value="1"/>
</dbReference>
<dbReference type="Pfam" id="PF12911">
    <property type="entry name" value="OppC_N"/>
    <property type="match status" value="1"/>
</dbReference>
<dbReference type="InterPro" id="IPR050366">
    <property type="entry name" value="BP-dependent_transpt_permease"/>
</dbReference>
<evidence type="ECO:0000256" key="3">
    <source>
        <dbReference type="ARBA" id="ARBA00022475"/>
    </source>
</evidence>
<evidence type="ECO:0000256" key="8">
    <source>
        <dbReference type="SAM" id="MobiDB-lite"/>
    </source>
</evidence>
<keyword evidence="11" id="KW-1185">Reference proteome</keyword>
<feature type="transmembrane region" description="Helical" evidence="7">
    <location>
        <begin position="259"/>
        <end position="281"/>
    </location>
</feature>
<feature type="transmembrane region" description="Helical" evidence="7">
    <location>
        <begin position="148"/>
        <end position="171"/>
    </location>
</feature>
<dbReference type="RefSeq" id="WP_289455512.1">
    <property type="nucleotide sequence ID" value="NZ_JAUCGQ010000001.1"/>
</dbReference>
<dbReference type="InterPro" id="IPR000515">
    <property type="entry name" value="MetI-like"/>
</dbReference>
<keyword evidence="5 7" id="KW-1133">Transmembrane helix</keyword>
<dbReference type="InterPro" id="IPR025966">
    <property type="entry name" value="OppC_N"/>
</dbReference>
<feature type="domain" description="ABC transmembrane type-1" evidence="9">
    <location>
        <begin position="144"/>
        <end position="335"/>
    </location>
</feature>
<keyword evidence="6 7" id="KW-0472">Membrane</keyword>
<proteinExistence type="inferred from homology"/>
<evidence type="ECO:0000256" key="6">
    <source>
        <dbReference type="ARBA" id="ARBA00023136"/>
    </source>
</evidence>
<dbReference type="Gene3D" id="1.10.3720.10">
    <property type="entry name" value="MetI-like"/>
    <property type="match status" value="1"/>
</dbReference>
<evidence type="ECO:0000256" key="4">
    <source>
        <dbReference type="ARBA" id="ARBA00022692"/>
    </source>
</evidence>
<protein>
    <submittedName>
        <fullName evidence="10">ABC transporter permease</fullName>
    </submittedName>
</protein>
<dbReference type="CDD" id="cd06261">
    <property type="entry name" value="TM_PBP2"/>
    <property type="match status" value="1"/>
</dbReference>